<comment type="subcellular location">
    <subcellularLocation>
        <location evidence="2">Chromosome</location>
    </subcellularLocation>
    <subcellularLocation>
        <location evidence="1">Nucleus</location>
    </subcellularLocation>
</comment>
<gene>
    <name evidence="9" type="ORF">PPTG_11340</name>
</gene>
<dbReference type="GeneID" id="20180895"/>
<keyword evidence="5" id="KW-0808">Transferase</keyword>
<organism evidence="9 10">
    <name type="scientific">Phytophthora nicotianae (strain INRA-310)</name>
    <name type="common">Phytophthora parasitica</name>
    <dbReference type="NCBI Taxonomy" id="761204"/>
    <lineage>
        <taxon>Eukaryota</taxon>
        <taxon>Sar</taxon>
        <taxon>Stramenopiles</taxon>
        <taxon>Oomycota</taxon>
        <taxon>Peronosporomycetes</taxon>
        <taxon>Peronosporales</taxon>
        <taxon>Peronosporaceae</taxon>
        <taxon>Phytophthora</taxon>
    </lineage>
</organism>
<dbReference type="PANTHER" id="PTHR22884">
    <property type="entry name" value="SET DOMAIN PROTEINS"/>
    <property type="match status" value="1"/>
</dbReference>
<name>W2Q997_PHYN3</name>
<keyword evidence="7" id="KW-0539">Nucleus</keyword>
<reference evidence="10" key="1">
    <citation type="submission" date="2011-12" db="EMBL/GenBank/DDBJ databases">
        <authorList>
            <consortium name="The Broad Institute Genome Sequencing Platform"/>
            <person name="Russ C."/>
            <person name="Tyler B."/>
            <person name="Panabieres F."/>
            <person name="Shan W."/>
            <person name="Tripathy S."/>
            <person name="Grunwald N."/>
            <person name="Machado M."/>
            <person name="Young S.K."/>
            <person name="Zeng Q."/>
            <person name="Gargeya S."/>
            <person name="Fitzgerald M."/>
            <person name="Haas B."/>
            <person name="Abouelleil A."/>
            <person name="Alvarado L."/>
            <person name="Arachchi H.M."/>
            <person name="Berlin A."/>
            <person name="Chapman S.B."/>
            <person name="Gearin G."/>
            <person name="Goldberg J."/>
            <person name="Griggs A."/>
            <person name="Gujja S."/>
            <person name="Hansen M."/>
            <person name="Heiman D."/>
            <person name="Howarth C."/>
            <person name="Larimer J."/>
            <person name="Lui A."/>
            <person name="MacDonald P.J.P."/>
            <person name="McCowen C."/>
            <person name="Montmayeur A."/>
            <person name="Murphy C."/>
            <person name="Neiman D."/>
            <person name="Pearson M."/>
            <person name="Priest M."/>
            <person name="Roberts A."/>
            <person name="Saif S."/>
            <person name="Shea T."/>
            <person name="Sisk P."/>
            <person name="Stolte C."/>
            <person name="Sykes S."/>
            <person name="Wortman J."/>
            <person name="Nusbaum C."/>
            <person name="Birren B."/>
        </authorList>
    </citation>
    <scope>NUCLEOTIDE SEQUENCE [LARGE SCALE GENOMIC DNA]</scope>
    <source>
        <strain evidence="10">INRA-310</strain>
    </source>
</reference>
<evidence type="ECO:0000259" key="8">
    <source>
        <dbReference type="PROSITE" id="PS51215"/>
    </source>
</evidence>
<accession>W2Q997</accession>
<keyword evidence="4" id="KW-0489">Methyltransferase</keyword>
<dbReference type="InterPro" id="IPR050777">
    <property type="entry name" value="SET2_Histone-Lys_MeTrsfase"/>
</dbReference>
<dbReference type="GO" id="GO:0032259">
    <property type="term" value="P:methylation"/>
    <property type="evidence" value="ECO:0007669"/>
    <property type="project" value="UniProtKB-KW"/>
</dbReference>
<evidence type="ECO:0000256" key="7">
    <source>
        <dbReference type="ARBA" id="ARBA00023242"/>
    </source>
</evidence>
<dbReference type="PROSITE" id="PS51215">
    <property type="entry name" value="AWS"/>
    <property type="match status" value="1"/>
</dbReference>
<evidence type="ECO:0000313" key="9">
    <source>
        <dbReference type="EMBL" id="ETN09737.1"/>
    </source>
</evidence>
<proteinExistence type="predicted"/>
<evidence type="ECO:0000256" key="6">
    <source>
        <dbReference type="ARBA" id="ARBA00022691"/>
    </source>
</evidence>
<reference evidence="9 10" key="2">
    <citation type="submission" date="2013-11" db="EMBL/GenBank/DDBJ databases">
        <title>The Genome Sequence of Phytophthora parasitica INRA-310.</title>
        <authorList>
            <consortium name="The Broad Institute Genomics Platform"/>
            <person name="Russ C."/>
            <person name="Tyler B."/>
            <person name="Panabieres F."/>
            <person name="Shan W."/>
            <person name="Tripathy S."/>
            <person name="Grunwald N."/>
            <person name="Machado M."/>
            <person name="Johnson C.S."/>
            <person name="Arredondo F."/>
            <person name="Hong C."/>
            <person name="Coffey M."/>
            <person name="Young S.K."/>
            <person name="Zeng Q."/>
            <person name="Gargeya S."/>
            <person name="Fitzgerald M."/>
            <person name="Abouelleil A."/>
            <person name="Alvarado L."/>
            <person name="Chapman S.B."/>
            <person name="Gainer-Dewar J."/>
            <person name="Goldberg J."/>
            <person name="Griggs A."/>
            <person name="Gujja S."/>
            <person name="Hansen M."/>
            <person name="Howarth C."/>
            <person name="Imamovic A."/>
            <person name="Ireland A."/>
            <person name="Larimer J."/>
            <person name="McCowan C."/>
            <person name="Murphy C."/>
            <person name="Pearson M."/>
            <person name="Poon T.W."/>
            <person name="Priest M."/>
            <person name="Roberts A."/>
            <person name="Saif S."/>
            <person name="Shea T."/>
            <person name="Sykes S."/>
            <person name="Wortman J."/>
            <person name="Nusbaum C."/>
            <person name="Birren B."/>
        </authorList>
    </citation>
    <scope>NUCLEOTIDE SEQUENCE [LARGE SCALE GENOMIC DNA]</scope>
    <source>
        <strain evidence="9 10">INRA-310</strain>
    </source>
</reference>
<dbReference type="STRING" id="761204.W2Q997"/>
<evidence type="ECO:0000256" key="1">
    <source>
        <dbReference type="ARBA" id="ARBA00004123"/>
    </source>
</evidence>
<dbReference type="AlphaFoldDB" id="W2Q997"/>
<dbReference type="GO" id="GO:0005694">
    <property type="term" value="C:chromosome"/>
    <property type="evidence" value="ECO:0007669"/>
    <property type="project" value="UniProtKB-SubCell"/>
</dbReference>
<evidence type="ECO:0000256" key="2">
    <source>
        <dbReference type="ARBA" id="ARBA00004286"/>
    </source>
</evidence>
<dbReference type="Proteomes" id="UP000018817">
    <property type="component" value="Unassembled WGS sequence"/>
</dbReference>
<evidence type="ECO:0000256" key="5">
    <source>
        <dbReference type="ARBA" id="ARBA00022679"/>
    </source>
</evidence>
<dbReference type="VEuPathDB" id="FungiDB:PPTG_11340"/>
<protein>
    <recommendedName>
        <fullName evidence="8">AWS domain-containing protein</fullName>
    </recommendedName>
</protein>
<sequence length="94" mass="10394">MNVECVAGRCSSNTNCSNQRFQEGSSVSLSLSICGQKGIGLIADQLIEKDSFIIEYTGEAIPRGDYYQQYANRPGTRNYYGVQSNTREIIDATQ</sequence>
<evidence type="ECO:0000256" key="4">
    <source>
        <dbReference type="ARBA" id="ARBA00022603"/>
    </source>
</evidence>
<dbReference type="InterPro" id="IPR006560">
    <property type="entry name" value="AWS_dom"/>
</dbReference>
<dbReference type="GO" id="GO:0005634">
    <property type="term" value="C:nucleus"/>
    <property type="evidence" value="ECO:0007669"/>
    <property type="project" value="UniProtKB-SubCell"/>
</dbReference>
<keyword evidence="6" id="KW-0949">S-adenosyl-L-methionine</keyword>
<dbReference type="GO" id="GO:0042054">
    <property type="term" value="F:histone methyltransferase activity"/>
    <property type="evidence" value="ECO:0007669"/>
    <property type="project" value="InterPro"/>
</dbReference>
<dbReference type="RefSeq" id="XP_008904883.1">
    <property type="nucleotide sequence ID" value="XM_008906635.1"/>
</dbReference>
<dbReference type="Gene3D" id="2.170.270.10">
    <property type="entry name" value="SET domain"/>
    <property type="match status" value="1"/>
</dbReference>
<feature type="domain" description="AWS" evidence="8">
    <location>
        <begin position="1"/>
        <end position="25"/>
    </location>
</feature>
<dbReference type="InterPro" id="IPR046341">
    <property type="entry name" value="SET_dom_sf"/>
</dbReference>
<dbReference type="SUPFAM" id="SSF82199">
    <property type="entry name" value="SET domain"/>
    <property type="match status" value="1"/>
</dbReference>
<evidence type="ECO:0000256" key="3">
    <source>
        <dbReference type="ARBA" id="ARBA00022454"/>
    </source>
</evidence>
<keyword evidence="3" id="KW-0158">Chromosome</keyword>
<dbReference type="EMBL" id="KI669584">
    <property type="protein sequence ID" value="ETN09737.1"/>
    <property type="molecule type" value="Genomic_DNA"/>
</dbReference>
<evidence type="ECO:0000313" key="10">
    <source>
        <dbReference type="Proteomes" id="UP000018817"/>
    </source>
</evidence>